<evidence type="ECO:0000313" key="2">
    <source>
        <dbReference type="Proteomes" id="UP000294588"/>
    </source>
</evidence>
<dbReference type="EMBL" id="SMOG01000010">
    <property type="protein sequence ID" value="TDF73003.1"/>
    <property type="molecule type" value="Genomic_DNA"/>
</dbReference>
<protein>
    <submittedName>
        <fullName evidence="1">Uncharacterized protein</fullName>
    </submittedName>
</protein>
<accession>A0AC61QJ25</accession>
<dbReference type="Proteomes" id="UP000294588">
    <property type="component" value="Unassembled WGS sequence"/>
</dbReference>
<proteinExistence type="predicted"/>
<name>A0AC61QJ25_9BACT</name>
<gene>
    <name evidence="1" type="ORF">E0946_04275</name>
</gene>
<organism evidence="1 2">
    <name type="scientific">Candidatus Syntrophosphaera thermopropionivorans</name>
    <dbReference type="NCBI Taxonomy" id="2593015"/>
    <lineage>
        <taxon>Bacteria</taxon>
        <taxon>Pseudomonadati</taxon>
        <taxon>Candidatus Cloacimonadota</taxon>
        <taxon>Candidatus Cloacimonadia</taxon>
        <taxon>Candidatus Cloacimonadales</taxon>
        <taxon>Candidatus Cloacimonadaceae</taxon>
        <taxon>Candidatus Syntrophosphaera</taxon>
    </lineage>
</organism>
<reference evidence="1" key="1">
    <citation type="submission" date="2019-03" db="EMBL/GenBank/DDBJ databases">
        <title>Candidatus Syntrophosphaera thermopropionivorans: a novel player in syntrophic propionate oxidation during anaerobic digestion.</title>
        <authorList>
            <person name="Dyksma S."/>
        </authorList>
    </citation>
    <scope>NUCLEOTIDE SEQUENCE</scope>
    <source>
        <strain evidence="1">W5</strain>
    </source>
</reference>
<sequence length="295" mass="34115">MQKQKKKNNLRGVLSFILKLGITILIMWSIFSKLNLRVVVREFVTQPVWVILVLIGITVLRHWGQYLTWKWALQVNPNYHPAKYEIFNSYMIGQALRFAIPGSFGMIGKIAFVHNDSKINSLYSFILERIFVTWVLLFFASMALVFVDLGIPSWISWLLFLIFDTMPFWMYFLLSVDRRLKKLQSGYLKLAPAMVFAQIVITLLNYIQYWILLEQVQPVSFWEIMNRMSLSHLAYSIPITFAGLGVKEKLAIPLLSDIGYLSENIVSTTLIIFIIHDVAAALIGAVIFLRVKRSK</sequence>
<keyword evidence="2" id="KW-1185">Reference proteome</keyword>
<evidence type="ECO:0000313" key="1">
    <source>
        <dbReference type="EMBL" id="TDF73003.1"/>
    </source>
</evidence>
<comment type="caution">
    <text evidence="1">The sequence shown here is derived from an EMBL/GenBank/DDBJ whole genome shotgun (WGS) entry which is preliminary data.</text>
</comment>